<evidence type="ECO:0000256" key="4">
    <source>
        <dbReference type="ARBA" id="ARBA00048819"/>
    </source>
</evidence>
<proteinExistence type="inferred from homology"/>
<comment type="function">
    <text evidence="5">ATP-dependent carboxylate-amine ligase which exhibits weak glutamate--cysteine ligase activity.</text>
</comment>
<keyword evidence="3 5" id="KW-0067">ATP-binding</keyword>
<dbReference type="OrthoDB" id="9769628at2"/>
<dbReference type="AlphaFoldDB" id="A0A225CJU9"/>
<keyword evidence="2 5" id="KW-0547">Nucleotide-binding</keyword>
<name>A0A225CJU9_9MICO</name>
<dbReference type="EMBL" id="MZMQ01000001">
    <property type="protein sequence ID" value="OQJ64005.1"/>
    <property type="molecule type" value="Genomic_DNA"/>
</dbReference>
<protein>
    <recommendedName>
        <fullName evidence="5">Putative glutamate--cysteine ligase 2</fullName>
        <ecNumber evidence="5">6.3.2.2</ecNumber>
    </recommendedName>
    <alternativeName>
        <fullName evidence="5">Gamma-glutamylcysteine synthetase 2</fullName>
        <shortName evidence="5">GCS 2</shortName>
        <shortName evidence="5">Gamma-GCS 2</shortName>
    </alternativeName>
</protein>
<dbReference type="Gene3D" id="3.30.590.20">
    <property type="match status" value="1"/>
</dbReference>
<dbReference type="HAMAP" id="MF_01609">
    <property type="entry name" value="Glu_cys_ligase_2"/>
    <property type="match status" value="1"/>
</dbReference>
<evidence type="ECO:0000256" key="2">
    <source>
        <dbReference type="ARBA" id="ARBA00022741"/>
    </source>
</evidence>
<evidence type="ECO:0000313" key="7">
    <source>
        <dbReference type="Proteomes" id="UP000215316"/>
    </source>
</evidence>
<sequence length="383" mass="42191">MDGRTRMQIDFARQPPSRVGIEWELACVDRGSGELAGVAPDILRSFPHDDAHPHVTGEFLTNTVEVVSAPHARVGAAVDDLARLIERVVDVADPLGIDLMCAGTHPFSSWPDQDVTPDNERYATLLDRTRWWGRQMMIWGVHVHVGIDDAAKALPILNALLVHLPRFQALSASSPYWSGQETGYASNRALMFQQLPTAGLPPDLTTWADYERLVGDMTHVGVIDHHSELRWDIRPAPKWGTLETRVFDGVSTLREIASLAALVQCLVHDMSAALDRGEELPRMQPWFVRENKWRAARYGMDAIVIQDAAGDEALVGDDTRALVERLSPVAEELGCGDELAGILDIVDGGASYQRQLRVAEENDGALAPVVTHLVEELRSGLGR</sequence>
<dbReference type="NCBIfam" id="NF010042">
    <property type="entry name" value="PRK13517.1-2"/>
    <property type="match status" value="1"/>
</dbReference>
<dbReference type="GO" id="GO:0004357">
    <property type="term" value="F:glutamate-cysteine ligase activity"/>
    <property type="evidence" value="ECO:0007669"/>
    <property type="project" value="UniProtKB-EC"/>
</dbReference>
<keyword evidence="7" id="KW-1185">Reference proteome</keyword>
<keyword evidence="1 5" id="KW-0436">Ligase</keyword>
<evidence type="ECO:0000256" key="3">
    <source>
        <dbReference type="ARBA" id="ARBA00022840"/>
    </source>
</evidence>
<dbReference type="GO" id="GO:0005524">
    <property type="term" value="F:ATP binding"/>
    <property type="evidence" value="ECO:0007669"/>
    <property type="project" value="UniProtKB-KW"/>
</dbReference>
<dbReference type="InterPro" id="IPR014746">
    <property type="entry name" value="Gln_synth/guanido_kin_cat_dom"/>
</dbReference>
<dbReference type="InterPro" id="IPR006336">
    <property type="entry name" value="GCS2"/>
</dbReference>
<dbReference type="Pfam" id="PF04107">
    <property type="entry name" value="GCS2"/>
    <property type="match status" value="1"/>
</dbReference>
<dbReference type="GO" id="GO:0042398">
    <property type="term" value="P:modified amino acid biosynthetic process"/>
    <property type="evidence" value="ECO:0007669"/>
    <property type="project" value="InterPro"/>
</dbReference>
<dbReference type="SUPFAM" id="SSF55931">
    <property type="entry name" value="Glutamine synthetase/guanido kinase"/>
    <property type="match status" value="1"/>
</dbReference>
<dbReference type="NCBIfam" id="NF010044">
    <property type="entry name" value="PRK13517.1-4"/>
    <property type="match status" value="1"/>
</dbReference>
<dbReference type="InterPro" id="IPR050141">
    <property type="entry name" value="GCL_type2/YbdK_subfam"/>
</dbReference>
<gene>
    <name evidence="6" type="ORF">B5P24_13870</name>
</gene>
<comment type="caution">
    <text evidence="6">The sequence shown here is derived from an EMBL/GenBank/DDBJ whole genome shotgun (WGS) entry which is preliminary data.</text>
</comment>
<comment type="similarity">
    <text evidence="5">Belongs to the glutamate--cysteine ligase type 2 family. YbdK subfamily.</text>
</comment>
<dbReference type="EC" id="6.3.2.2" evidence="5"/>
<reference evidence="6" key="1">
    <citation type="submission" date="2017-08" db="EMBL/GenBank/DDBJ databases">
        <title>Genomes of multiple Clavibacter strains from different subspecies.</title>
        <authorList>
            <person name="Yuan X.-K."/>
            <person name="Li X.-S."/>
            <person name="Nie J."/>
            <person name="De Boer S.H."/>
        </authorList>
    </citation>
    <scope>NUCLEOTIDE SEQUENCE [LARGE SCALE GENOMIC DNA]</scope>
    <source>
        <strain evidence="6">ATCC 33566</strain>
    </source>
</reference>
<dbReference type="PANTHER" id="PTHR36510">
    <property type="entry name" value="GLUTAMATE--CYSTEINE LIGASE 2-RELATED"/>
    <property type="match status" value="1"/>
</dbReference>
<dbReference type="PANTHER" id="PTHR36510:SF1">
    <property type="entry name" value="GLUTAMATE--CYSTEINE LIGASE 2-RELATED"/>
    <property type="match status" value="1"/>
</dbReference>
<dbReference type="NCBIfam" id="TIGR02050">
    <property type="entry name" value="gshA_cyan_rel"/>
    <property type="match status" value="1"/>
</dbReference>
<dbReference type="NCBIfam" id="NF010043">
    <property type="entry name" value="PRK13517.1-3"/>
    <property type="match status" value="1"/>
</dbReference>
<evidence type="ECO:0000256" key="5">
    <source>
        <dbReference type="HAMAP-Rule" id="MF_01609"/>
    </source>
</evidence>
<accession>A0A225CJU9</accession>
<dbReference type="InterPro" id="IPR011793">
    <property type="entry name" value="YbdK"/>
</dbReference>
<dbReference type="Proteomes" id="UP000215316">
    <property type="component" value="Unassembled WGS sequence"/>
</dbReference>
<organism evidence="6 7">
    <name type="scientific">Clavibacter tessellarius</name>
    <dbReference type="NCBI Taxonomy" id="31965"/>
    <lineage>
        <taxon>Bacteria</taxon>
        <taxon>Bacillati</taxon>
        <taxon>Actinomycetota</taxon>
        <taxon>Actinomycetes</taxon>
        <taxon>Micrococcales</taxon>
        <taxon>Microbacteriaceae</taxon>
        <taxon>Clavibacter</taxon>
    </lineage>
</organism>
<comment type="catalytic activity">
    <reaction evidence="4 5">
        <text>L-cysteine + L-glutamate + ATP = gamma-L-glutamyl-L-cysteine + ADP + phosphate + H(+)</text>
        <dbReference type="Rhea" id="RHEA:13285"/>
        <dbReference type="ChEBI" id="CHEBI:15378"/>
        <dbReference type="ChEBI" id="CHEBI:29985"/>
        <dbReference type="ChEBI" id="CHEBI:30616"/>
        <dbReference type="ChEBI" id="CHEBI:35235"/>
        <dbReference type="ChEBI" id="CHEBI:43474"/>
        <dbReference type="ChEBI" id="CHEBI:58173"/>
        <dbReference type="ChEBI" id="CHEBI:456216"/>
        <dbReference type="EC" id="6.3.2.2"/>
    </reaction>
</comment>
<evidence type="ECO:0000313" key="6">
    <source>
        <dbReference type="EMBL" id="OQJ64005.1"/>
    </source>
</evidence>
<evidence type="ECO:0000256" key="1">
    <source>
        <dbReference type="ARBA" id="ARBA00022598"/>
    </source>
</evidence>